<feature type="region of interest" description="Disordered" evidence="2">
    <location>
        <begin position="463"/>
        <end position="513"/>
    </location>
</feature>
<proteinExistence type="predicted"/>
<feature type="compositionally biased region" description="Pro residues" evidence="2">
    <location>
        <begin position="954"/>
        <end position="971"/>
    </location>
</feature>
<dbReference type="SMART" id="SM00165">
    <property type="entry name" value="UBA"/>
    <property type="match status" value="1"/>
</dbReference>
<feature type="compositionally biased region" description="Polar residues" evidence="2">
    <location>
        <begin position="214"/>
        <end position="231"/>
    </location>
</feature>
<dbReference type="CDD" id="cd00052">
    <property type="entry name" value="EH"/>
    <property type="match status" value="3"/>
</dbReference>
<feature type="region of interest" description="Disordered" evidence="2">
    <location>
        <begin position="717"/>
        <end position="848"/>
    </location>
</feature>
<evidence type="ECO:0000256" key="1">
    <source>
        <dbReference type="ARBA" id="ARBA00022837"/>
    </source>
</evidence>
<dbReference type="PROSITE" id="PS50031">
    <property type="entry name" value="EH"/>
    <property type="match status" value="3"/>
</dbReference>
<name>A0A3G2S4U8_MALR7</name>
<dbReference type="SUPFAM" id="SSF46934">
    <property type="entry name" value="UBA-like"/>
    <property type="match status" value="1"/>
</dbReference>
<dbReference type="SUPFAM" id="SSF47473">
    <property type="entry name" value="EF-hand"/>
    <property type="match status" value="3"/>
</dbReference>
<dbReference type="Gene3D" id="1.10.287.1490">
    <property type="match status" value="1"/>
</dbReference>
<feature type="compositionally biased region" description="Polar residues" evidence="2">
    <location>
        <begin position="929"/>
        <end position="942"/>
    </location>
</feature>
<dbReference type="InterPro" id="IPR000261">
    <property type="entry name" value="EH_dom"/>
</dbReference>
<dbReference type="InterPro" id="IPR002048">
    <property type="entry name" value="EF_hand_dom"/>
</dbReference>
<feature type="domain" description="EH" evidence="4">
    <location>
        <begin position="125"/>
        <end position="215"/>
    </location>
</feature>
<keyword evidence="7" id="KW-1185">Reference proteome</keyword>
<dbReference type="GO" id="GO:0005509">
    <property type="term" value="F:calcium ion binding"/>
    <property type="evidence" value="ECO:0007669"/>
    <property type="project" value="InterPro"/>
</dbReference>
<dbReference type="VEuPathDB" id="FungiDB:DNF11_2173"/>
<dbReference type="GO" id="GO:0006897">
    <property type="term" value="P:endocytosis"/>
    <property type="evidence" value="ECO:0007669"/>
    <property type="project" value="TreeGrafter"/>
</dbReference>
<dbReference type="InterPro" id="IPR009060">
    <property type="entry name" value="UBA-like_sf"/>
</dbReference>
<evidence type="ECO:0000313" key="7">
    <source>
        <dbReference type="Proteomes" id="UP000269793"/>
    </source>
</evidence>
<feature type="region of interest" description="Disordered" evidence="2">
    <location>
        <begin position="424"/>
        <end position="443"/>
    </location>
</feature>
<dbReference type="Pfam" id="PF12763">
    <property type="entry name" value="EH"/>
    <property type="match status" value="3"/>
</dbReference>
<dbReference type="PROSITE" id="PS00018">
    <property type="entry name" value="EF_HAND_1"/>
    <property type="match status" value="1"/>
</dbReference>
<evidence type="ECO:0000259" key="5">
    <source>
        <dbReference type="PROSITE" id="PS50222"/>
    </source>
</evidence>
<dbReference type="InterPro" id="IPR018247">
    <property type="entry name" value="EF_Hand_1_Ca_BS"/>
</dbReference>
<feature type="compositionally biased region" description="Polar residues" evidence="2">
    <location>
        <begin position="822"/>
        <end position="847"/>
    </location>
</feature>
<dbReference type="Proteomes" id="UP000269793">
    <property type="component" value="Chromosome III"/>
</dbReference>
<dbReference type="Gene3D" id="1.10.238.10">
    <property type="entry name" value="EF-hand"/>
    <property type="match status" value="3"/>
</dbReference>
<feature type="domain" description="UBA" evidence="3">
    <location>
        <begin position="969"/>
        <end position="1011"/>
    </location>
</feature>
<dbReference type="InterPro" id="IPR015940">
    <property type="entry name" value="UBA"/>
</dbReference>
<dbReference type="SMART" id="SM00054">
    <property type="entry name" value="EFh"/>
    <property type="match status" value="3"/>
</dbReference>
<feature type="compositionally biased region" description="Polar residues" evidence="2">
    <location>
        <begin position="382"/>
        <end position="391"/>
    </location>
</feature>
<evidence type="ECO:0000259" key="3">
    <source>
        <dbReference type="PROSITE" id="PS50030"/>
    </source>
</evidence>
<dbReference type="PROSITE" id="PS50030">
    <property type="entry name" value="UBA"/>
    <property type="match status" value="1"/>
</dbReference>
<evidence type="ECO:0000313" key="6">
    <source>
        <dbReference type="EMBL" id="AYO43123.1"/>
    </source>
</evidence>
<feature type="compositionally biased region" description="Basic and acidic residues" evidence="2">
    <location>
        <begin position="730"/>
        <end position="756"/>
    </location>
</feature>
<dbReference type="OrthoDB" id="524326at2759"/>
<dbReference type="STRING" id="425264.A0A3G2S4U8"/>
<feature type="region of interest" description="Disordered" evidence="2">
    <location>
        <begin position="922"/>
        <end position="978"/>
    </location>
</feature>
<feature type="domain" description="EH" evidence="4">
    <location>
        <begin position="295"/>
        <end position="384"/>
    </location>
</feature>
<dbReference type="AlphaFoldDB" id="A0A3G2S4U8"/>
<feature type="region of interest" description="Disordered" evidence="2">
    <location>
        <begin position="613"/>
        <end position="671"/>
    </location>
</feature>
<dbReference type="PANTHER" id="PTHR11216">
    <property type="entry name" value="EH DOMAIN"/>
    <property type="match status" value="1"/>
</dbReference>
<feature type="compositionally biased region" description="Basic and acidic residues" evidence="2">
    <location>
        <begin position="493"/>
        <end position="513"/>
    </location>
</feature>
<evidence type="ECO:0000256" key="2">
    <source>
        <dbReference type="SAM" id="MobiDB-lite"/>
    </source>
</evidence>
<dbReference type="GO" id="GO:0016197">
    <property type="term" value="P:endosomal transport"/>
    <property type="evidence" value="ECO:0007669"/>
    <property type="project" value="TreeGrafter"/>
</dbReference>
<dbReference type="PROSITE" id="PS50222">
    <property type="entry name" value="EF_HAND_2"/>
    <property type="match status" value="1"/>
</dbReference>
<protein>
    <submittedName>
        <fullName evidence="6">EH domain-containing and endocytosis protein 1</fullName>
    </submittedName>
</protein>
<dbReference type="Gene3D" id="1.10.8.10">
    <property type="entry name" value="DNA helicase RuvA subunit, C-terminal domain"/>
    <property type="match status" value="1"/>
</dbReference>
<feature type="region of interest" description="Disordered" evidence="2">
    <location>
        <begin position="374"/>
        <end position="394"/>
    </location>
</feature>
<dbReference type="PANTHER" id="PTHR11216:SF170">
    <property type="entry name" value="DYNAMIN ASSOCIATED PROTEIN 160, ISOFORM D"/>
    <property type="match status" value="1"/>
</dbReference>
<evidence type="ECO:0000259" key="4">
    <source>
        <dbReference type="PROSITE" id="PS50031"/>
    </source>
</evidence>
<feature type="compositionally biased region" description="Polar residues" evidence="2">
    <location>
        <begin position="270"/>
        <end position="284"/>
    </location>
</feature>
<dbReference type="SMART" id="SM00027">
    <property type="entry name" value="EH"/>
    <property type="match status" value="3"/>
</dbReference>
<feature type="domain" description="EH" evidence="4">
    <location>
        <begin position="15"/>
        <end position="101"/>
    </location>
</feature>
<feature type="compositionally biased region" description="Polar residues" evidence="2">
    <location>
        <begin position="428"/>
        <end position="442"/>
    </location>
</feature>
<gene>
    <name evidence="6" type="primary">EDE1</name>
    <name evidence="6" type="ORF">DNF11_2173</name>
</gene>
<dbReference type="GO" id="GO:0005886">
    <property type="term" value="C:plasma membrane"/>
    <property type="evidence" value="ECO:0007669"/>
    <property type="project" value="TreeGrafter"/>
</dbReference>
<feature type="compositionally biased region" description="Basic and acidic residues" evidence="2">
    <location>
        <begin position="613"/>
        <end position="635"/>
    </location>
</feature>
<feature type="compositionally biased region" description="Polar residues" evidence="2">
    <location>
        <begin position="770"/>
        <end position="784"/>
    </location>
</feature>
<feature type="domain" description="EF-hand" evidence="5">
    <location>
        <begin position="328"/>
        <end position="363"/>
    </location>
</feature>
<reference evidence="6 7" key="1">
    <citation type="submission" date="2018-10" db="EMBL/GenBank/DDBJ databases">
        <title>Complete genome sequence of Malassezia restricta CBS 7877.</title>
        <authorList>
            <person name="Morand S.C."/>
            <person name="Bertignac M."/>
            <person name="Iltis A."/>
            <person name="Kolder I."/>
            <person name="Pirovano W."/>
            <person name="Jourdain R."/>
            <person name="Clavaud C."/>
        </authorList>
    </citation>
    <scope>NUCLEOTIDE SEQUENCE [LARGE SCALE GENOMIC DNA]</scope>
    <source>
        <strain evidence="6 7">CBS 7877</strain>
    </source>
</reference>
<sequence length="1015" mass="107366">MSNIVASALNLTPAERQSFAQLYSMADSTNAGVVTGDAAVKFFEGFKLPTLTLGQIWSIADSGNNGFLTFNSFAVAMRLTARAQRGESVNEQAVHIPGEPPVHENVLMPSNAIDSSPVSLISPEDKARFMRIFAMVGPTNGVLNGDQVKDVFLKSKLPYSKLGEIWNLADTKQRGVLDLTDFIIGMHYIQGTMNGTITTLPTVLPNGMYESASDHSSVPSTPLQPQRTGTDQHIMPSPVPASALAPPSASMPAAAPPRASTLFSGPAPERSTTMPATALSSSGPLSDGWAITPADKTRYDGFFDSLDTERAGYVDGSVVVPFFLQSGLDESTLAHVWDLTDMNQSGTLTRDEFAVAMHLINDRISGKELPQELPASLVPPSMRSQTGTKQTETQRDLFSLLDTDVPSSRLDVGSPFDDAAVAAAPAPSNTKTPELPKTSSVNPDAAAAGAGLATVASANAGTSAVTDGLGGKPREVPQAFDDDFDAPLSALSRDTKAEETSKALESSNKDLEDVKARRAAAESTLSSHSTTIGELEAQLARARNAFASEQMALKEVEDKVQVQNAEITSLRQDVIREESELSAIRTQRDELEQKLLQDRESAHELRRQLAELETETSRLRESHGVLEQQQRKEADAAAALNKQLSSARDEHESLSRSMSPNAGAPPTTRARNPFEALYNEGDHAYTEEPVRFDSQYGFDAFTAAGAGVAAGATLGGTASQGKEAVPATEENEHEKGPEAPDAMRHDTAPDTNIPREDVDDMDVPGGFPSQAHTEPSAHATSAVSSAPGKPVQVIDLPAPEPHSPNTSGTAAMPSNDVMKSSIPPSSASTVTLPASSEPQTPSLQTSQQKDDFELAFSHMSFANVVQHQTEPAASGVAPASLGKNLGVSSRSPVTGGVPAYLQQSTKLTAAAAQQPMSGGVPVLAPTAGATPQSTAAPVSTPQDAFEDNFSPNKPLSPPQPTQARAPTPPVPGDIGPVRQLCQMGFSRSQVVKALERSNYRTERALERLLSQQQAP</sequence>
<dbReference type="GO" id="GO:0005737">
    <property type="term" value="C:cytoplasm"/>
    <property type="evidence" value="ECO:0007669"/>
    <property type="project" value="TreeGrafter"/>
</dbReference>
<dbReference type="EMBL" id="CP033150">
    <property type="protein sequence ID" value="AYO43123.1"/>
    <property type="molecule type" value="Genomic_DNA"/>
</dbReference>
<feature type="compositionally biased region" description="Low complexity" evidence="2">
    <location>
        <begin position="240"/>
        <end position="260"/>
    </location>
</feature>
<keyword evidence="1" id="KW-0106">Calcium</keyword>
<accession>A0A3G2S4U8</accession>
<dbReference type="InterPro" id="IPR011992">
    <property type="entry name" value="EF-hand-dom_pair"/>
</dbReference>
<organism evidence="6 7">
    <name type="scientific">Malassezia restricta (strain ATCC 96810 / NBRC 103918 / CBS 7877)</name>
    <name type="common">Seborrheic dermatitis infection agent</name>
    <dbReference type="NCBI Taxonomy" id="425264"/>
    <lineage>
        <taxon>Eukaryota</taxon>
        <taxon>Fungi</taxon>
        <taxon>Dikarya</taxon>
        <taxon>Basidiomycota</taxon>
        <taxon>Ustilaginomycotina</taxon>
        <taxon>Malasseziomycetes</taxon>
        <taxon>Malasseziales</taxon>
        <taxon>Malasseziaceae</taxon>
        <taxon>Malassezia</taxon>
    </lineage>
</organism>
<dbReference type="Pfam" id="PF00627">
    <property type="entry name" value="UBA"/>
    <property type="match status" value="1"/>
</dbReference>
<feature type="region of interest" description="Disordered" evidence="2">
    <location>
        <begin position="208"/>
        <end position="284"/>
    </location>
</feature>